<dbReference type="SUPFAM" id="SSF51905">
    <property type="entry name" value="FAD/NAD(P)-binding domain"/>
    <property type="match status" value="1"/>
</dbReference>
<dbReference type="InterPro" id="IPR002937">
    <property type="entry name" value="Amino_oxidase"/>
</dbReference>
<dbReference type="EMBL" id="CASHTH010001174">
    <property type="protein sequence ID" value="CAI8012278.1"/>
    <property type="molecule type" value="Genomic_DNA"/>
</dbReference>
<protein>
    <submittedName>
        <fullName evidence="2">15-cis-phytoene desaturase</fullName>
    </submittedName>
</protein>
<name>A0AA35W8P6_GEOBA</name>
<dbReference type="AlphaFoldDB" id="A0AA35W8P6"/>
<organism evidence="2 3">
    <name type="scientific">Geodia barretti</name>
    <name type="common">Barrett's horny sponge</name>
    <dbReference type="NCBI Taxonomy" id="519541"/>
    <lineage>
        <taxon>Eukaryota</taxon>
        <taxon>Metazoa</taxon>
        <taxon>Porifera</taxon>
        <taxon>Demospongiae</taxon>
        <taxon>Heteroscleromorpha</taxon>
        <taxon>Tetractinellida</taxon>
        <taxon>Astrophorina</taxon>
        <taxon>Geodiidae</taxon>
        <taxon>Geodia</taxon>
    </lineage>
</organism>
<evidence type="ECO:0000313" key="3">
    <source>
        <dbReference type="Proteomes" id="UP001174909"/>
    </source>
</evidence>
<dbReference type="InterPro" id="IPR050464">
    <property type="entry name" value="Zeta_carotene_desat/Oxidored"/>
</dbReference>
<dbReference type="PANTHER" id="PTHR42923:SF46">
    <property type="entry name" value="AMINE OXIDASE"/>
    <property type="match status" value="1"/>
</dbReference>
<dbReference type="InterPro" id="IPR036188">
    <property type="entry name" value="FAD/NAD-bd_sf"/>
</dbReference>
<keyword evidence="3" id="KW-1185">Reference proteome</keyword>
<sequence length="441" mass="50000">MRVGIIGAGAAGLAAAYELVKQGHYAAVYERAPFLGGQASTFDVGGARLEKGYHHWFTSDTDIVELTEEIGLGDRIRWIDSTVGTLVDGRIYDFVTPIDLLKFTAMSLPDRIRLGLATLYLQRQKDFRKYEDITADEWLRRHVGRSGYDVFWGPMMRGKFGEEHYRDVGMAWVWGKIQTRVKSRSKSMIKEKLGYPIGSFGEVFDVLAERVREMGGEVHTGAAVERVEVVDNRACGLHVALEGEDSRFLEFDAVLATTPSYIFPALVPPMPQDYLARLTDVSYMAAVLIVLILDRPLTDVYWLNVSDRSIPFVAVIEHTNLIEPEHYGGKHIVYLSNYLTTDSPFYRMTHEELLDEYLPHLRKINSEFDASWIEESYHHRVGAAQPIIGPRYSERIPSHRTPFEGLYLANTTQIYPEDRGTNYSVRMGREVAEMIVGDSMG</sequence>
<feature type="domain" description="Amine oxidase" evidence="1">
    <location>
        <begin position="11"/>
        <end position="412"/>
    </location>
</feature>
<dbReference type="Gene3D" id="3.50.50.60">
    <property type="entry name" value="FAD/NAD(P)-binding domain"/>
    <property type="match status" value="1"/>
</dbReference>
<accession>A0AA35W8P6</accession>
<dbReference type="GO" id="GO:0016491">
    <property type="term" value="F:oxidoreductase activity"/>
    <property type="evidence" value="ECO:0007669"/>
    <property type="project" value="InterPro"/>
</dbReference>
<dbReference type="Proteomes" id="UP001174909">
    <property type="component" value="Unassembled WGS sequence"/>
</dbReference>
<gene>
    <name evidence="2" type="ORF">GBAR_LOCUS7890</name>
</gene>
<reference evidence="2" key="1">
    <citation type="submission" date="2023-03" db="EMBL/GenBank/DDBJ databases">
        <authorList>
            <person name="Steffen K."/>
            <person name="Cardenas P."/>
        </authorList>
    </citation>
    <scope>NUCLEOTIDE SEQUENCE</scope>
</reference>
<dbReference type="PRINTS" id="PR00419">
    <property type="entry name" value="ADXRDTASE"/>
</dbReference>
<comment type="caution">
    <text evidence="2">The sequence shown here is derived from an EMBL/GenBank/DDBJ whole genome shotgun (WGS) entry which is preliminary data.</text>
</comment>
<evidence type="ECO:0000259" key="1">
    <source>
        <dbReference type="Pfam" id="PF01593"/>
    </source>
</evidence>
<dbReference type="NCBIfam" id="NF005560">
    <property type="entry name" value="PRK07233.1"/>
    <property type="match status" value="1"/>
</dbReference>
<dbReference type="PANTHER" id="PTHR42923">
    <property type="entry name" value="PROTOPORPHYRINOGEN OXIDASE"/>
    <property type="match status" value="1"/>
</dbReference>
<dbReference type="Pfam" id="PF01593">
    <property type="entry name" value="Amino_oxidase"/>
    <property type="match status" value="1"/>
</dbReference>
<proteinExistence type="predicted"/>
<evidence type="ECO:0000313" key="2">
    <source>
        <dbReference type="EMBL" id="CAI8012278.1"/>
    </source>
</evidence>